<organism evidence="8">
    <name type="scientific">Menopon gallinae</name>
    <name type="common">poultry shaft louse</name>
    <dbReference type="NCBI Taxonomy" id="328185"/>
    <lineage>
        <taxon>Eukaryota</taxon>
        <taxon>Metazoa</taxon>
        <taxon>Ecdysozoa</taxon>
        <taxon>Arthropoda</taxon>
        <taxon>Hexapoda</taxon>
        <taxon>Insecta</taxon>
        <taxon>Pterygota</taxon>
        <taxon>Neoptera</taxon>
        <taxon>Paraneoptera</taxon>
        <taxon>Psocodea</taxon>
        <taxon>Troctomorpha</taxon>
        <taxon>Phthiraptera</taxon>
        <taxon>Amblycera</taxon>
        <taxon>Menoponidae</taxon>
        <taxon>Menopon</taxon>
    </lineage>
</organism>
<feature type="compositionally biased region" description="Low complexity" evidence="6">
    <location>
        <begin position="120"/>
        <end position="136"/>
    </location>
</feature>
<dbReference type="GO" id="GO:0008270">
    <property type="term" value="F:zinc ion binding"/>
    <property type="evidence" value="ECO:0007669"/>
    <property type="project" value="UniProtKB-KW"/>
</dbReference>
<keyword evidence="3" id="KW-0862">Zinc</keyword>
<evidence type="ECO:0000256" key="1">
    <source>
        <dbReference type="ARBA" id="ARBA00022723"/>
    </source>
</evidence>
<comment type="caution">
    <text evidence="8">The sequence shown here is derived from an EMBL/GenBank/DDBJ whole genome shotgun (WGS) entry which is preliminary data.</text>
</comment>
<dbReference type="InterPro" id="IPR026516">
    <property type="entry name" value="THAP1/10"/>
</dbReference>
<feature type="domain" description="THAP-type" evidence="7">
    <location>
        <begin position="1"/>
        <end position="88"/>
    </location>
</feature>
<dbReference type="SUPFAM" id="SSF57716">
    <property type="entry name" value="Glucocorticoid receptor-like (DNA-binding domain)"/>
    <property type="match status" value="1"/>
</dbReference>
<dbReference type="PANTHER" id="PTHR46600">
    <property type="entry name" value="THAP DOMAIN-CONTAINING"/>
    <property type="match status" value="1"/>
</dbReference>
<evidence type="ECO:0000256" key="5">
    <source>
        <dbReference type="PROSITE-ProRule" id="PRU00309"/>
    </source>
</evidence>
<keyword evidence="2 5" id="KW-0863">Zinc-finger</keyword>
<evidence type="ECO:0000259" key="7">
    <source>
        <dbReference type="PROSITE" id="PS50950"/>
    </source>
</evidence>
<gene>
    <name evidence="8" type="ORF">PYX00_005250</name>
</gene>
<dbReference type="EMBL" id="JARGDH010000003">
    <property type="protein sequence ID" value="KAL0272170.1"/>
    <property type="molecule type" value="Genomic_DNA"/>
</dbReference>
<feature type="compositionally biased region" description="Basic and acidic residues" evidence="6">
    <location>
        <begin position="168"/>
        <end position="185"/>
    </location>
</feature>
<feature type="compositionally biased region" description="Basic residues" evidence="6">
    <location>
        <begin position="137"/>
        <end position="148"/>
    </location>
</feature>
<dbReference type="GO" id="GO:0043565">
    <property type="term" value="F:sequence-specific DNA binding"/>
    <property type="evidence" value="ECO:0007669"/>
    <property type="project" value="InterPro"/>
</dbReference>
<feature type="region of interest" description="Disordered" evidence="6">
    <location>
        <begin position="111"/>
        <end position="189"/>
    </location>
</feature>
<dbReference type="InterPro" id="IPR038441">
    <property type="entry name" value="THAP_Znf_sf"/>
</dbReference>
<reference evidence="8" key="1">
    <citation type="journal article" date="2024" name="Gigascience">
        <title>Chromosome-level genome of the poultry shaft louse Menopon gallinae provides insight into the host-switching and adaptive evolution of parasitic lice.</title>
        <authorList>
            <person name="Xu Y."/>
            <person name="Ma L."/>
            <person name="Liu S."/>
            <person name="Liang Y."/>
            <person name="Liu Q."/>
            <person name="He Z."/>
            <person name="Tian L."/>
            <person name="Duan Y."/>
            <person name="Cai W."/>
            <person name="Li H."/>
            <person name="Song F."/>
        </authorList>
    </citation>
    <scope>NUCLEOTIDE SEQUENCE</scope>
    <source>
        <strain evidence="8">Cailab_2023a</strain>
    </source>
</reference>
<evidence type="ECO:0000256" key="6">
    <source>
        <dbReference type="SAM" id="MobiDB-lite"/>
    </source>
</evidence>
<dbReference type="Gene3D" id="6.20.210.20">
    <property type="entry name" value="THAP domain"/>
    <property type="match status" value="1"/>
</dbReference>
<dbReference type="AlphaFoldDB" id="A0AAW2HRT2"/>
<protein>
    <recommendedName>
        <fullName evidence="7">THAP-type domain-containing protein</fullName>
    </recommendedName>
</protein>
<keyword evidence="4 5" id="KW-0238">DNA-binding</keyword>
<accession>A0AAW2HRT2</accession>
<keyword evidence="1" id="KW-0479">Metal-binding</keyword>
<dbReference type="PROSITE" id="PS50950">
    <property type="entry name" value="ZF_THAP"/>
    <property type="match status" value="1"/>
</dbReference>
<evidence type="ECO:0000256" key="3">
    <source>
        <dbReference type="ARBA" id="ARBA00022833"/>
    </source>
</evidence>
<evidence type="ECO:0000313" key="8">
    <source>
        <dbReference type="EMBL" id="KAL0272170.1"/>
    </source>
</evidence>
<dbReference type="PANTHER" id="PTHR46600:SF11">
    <property type="entry name" value="THAP DOMAIN-CONTAINING PROTEIN 10"/>
    <property type="match status" value="1"/>
</dbReference>
<dbReference type="SMART" id="SM00980">
    <property type="entry name" value="THAP"/>
    <property type="match status" value="1"/>
</dbReference>
<proteinExistence type="predicted"/>
<dbReference type="InterPro" id="IPR006612">
    <property type="entry name" value="THAP_Znf"/>
</dbReference>
<evidence type="ECO:0000256" key="2">
    <source>
        <dbReference type="ARBA" id="ARBA00022771"/>
    </source>
</evidence>
<name>A0AAW2HRT2_9NEOP</name>
<dbReference type="Pfam" id="PF05485">
    <property type="entry name" value="THAP"/>
    <property type="match status" value="1"/>
</dbReference>
<evidence type="ECO:0000256" key="4">
    <source>
        <dbReference type="ARBA" id="ARBA00023125"/>
    </source>
</evidence>
<sequence>MPQCAVITCGNNYRKASNVRYHRFPSENYIREHWKKICGRKDPAYNCQSARVCSLHFSRDNYEKDLEHELLGLPPRTRLKRGAYPDVDVPVVLPNLKKIMKQITGIKKKFNGKKPEVRGNSQQQQQQQQQNGIGKSKIQKKVLTKKPTLKSGLNVNERPVRKKKKTKKYETYERDRKSPTPEVRQETNLLLALGLTPVKKSDDE</sequence>